<feature type="region of interest" description="Disordered" evidence="1">
    <location>
        <begin position="131"/>
        <end position="180"/>
    </location>
</feature>
<keyword evidence="2" id="KW-1133">Transmembrane helix</keyword>
<dbReference type="AlphaFoldDB" id="A0A1C4U7S9"/>
<dbReference type="Proteomes" id="UP000198242">
    <property type="component" value="Chromosome I"/>
</dbReference>
<dbReference type="RefSeq" id="WP_089004578.1">
    <property type="nucleotide sequence ID" value="NZ_LT607411.1"/>
</dbReference>
<evidence type="ECO:0000313" key="3">
    <source>
        <dbReference type="EMBL" id="SCE67788.1"/>
    </source>
</evidence>
<protein>
    <submittedName>
        <fullName evidence="3">Uncharacterized protein</fullName>
    </submittedName>
</protein>
<feature type="compositionally biased region" description="Low complexity" evidence="1">
    <location>
        <begin position="155"/>
        <end position="167"/>
    </location>
</feature>
<dbReference type="Gene3D" id="2.50.20.10">
    <property type="entry name" value="Lipoprotein localisation LolA/LolB/LppX"/>
    <property type="match status" value="1"/>
</dbReference>
<reference evidence="4" key="1">
    <citation type="submission" date="2016-06" db="EMBL/GenBank/DDBJ databases">
        <authorList>
            <person name="Varghese N."/>
            <person name="Submissions Spin"/>
        </authorList>
    </citation>
    <scope>NUCLEOTIDE SEQUENCE [LARGE SCALE GENOMIC DNA]</scope>
    <source>
        <strain evidence="4">DSM 43909</strain>
    </source>
</reference>
<keyword evidence="4" id="KW-1185">Reference proteome</keyword>
<organism evidence="3 4">
    <name type="scientific">Micromonospora viridifaciens</name>
    <dbReference type="NCBI Taxonomy" id="1881"/>
    <lineage>
        <taxon>Bacteria</taxon>
        <taxon>Bacillati</taxon>
        <taxon>Actinomycetota</taxon>
        <taxon>Actinomycetes</taxon>
        <taxon>Micromonosporales</taxon>
        <taxon>Micromonosporaceae</taxon>
        <taxon>Micromonospora</taxon>
    </lineage>
</organism>
<feature type="transmembrane region" description="Helical" evidence="2">
    <location>
        <begin position="41"/>
        <end position="63"/>
    </location>
</feature>
<keyword evidence="2" id="KW-0812">Transmembrane</keyword>
<name>A0A1C4U7S9_MICVI</name>
<evidence type="ECO:0000256" key="2">
    <source>
        <dbReference type="SAM" id="Phobius"/>
    </source>
</evidence>
<feature type="compositionally biased region" description="Polar residues" evidence="1">
    <location>
        <begin position="170"/>
        <end position="180"/>
    </location>
</feature>
<proteinExistence type="predicted"/>
<evidence type="ECO:0000256" key="1">
    <source>
        <dbReference type="SAM" id="MobiDB-lite"/>
    </source>
</evidence>
<sequence>MPVDEQYGQQLGVQLRHETADVYAAPDLMRRLRGRQARRSWAIRTAIATPVAAAAAAAILVTMPGQGAPDRTHQANGAPVQMENVSYVQEQTVKALGQASQYVIHAKNSYGSGHYDEWIDKATQRYRNDVYTSEVPASPAPDGKAGQADREETARAPQAPGEQPAGPVHLSQSHAVSGPKRNQTIITVDYNGKWWSKDHAPAVEPAISVDITDADSVHKAISHGTVELLGNEKVNGVDALRLRIDGPNWSYRIDMWVDSTTYLPVQQTATKGDGDALVPSSTVTTTYTWLPRTGENLARLVLTPPPGFVRVK</sequence>
<accession>A0A1C4U7S9</accession>
<keyword evidence="2" id="KW-0472">Membrane</keyword>
<gene>
    <name evidence="3" type="ORF">GA0074695_0242</name>
</gene>
<evidence type="ECO:0000313" key="4">
    <source>
        <dbReference type="Proteomes" id="UP000198242"/>
    </source>
</evidence>
<dbReference type="EMBL" id="LT607411">
    <property type="protein sequence ID" value="SCE67788.1"/>
    <property type="molecule type" value="Genomic_DNA"/>
</dbReference>
<dbReference type="OrthoDB" id="3359753at2"/>